<keyword evidence="7" id="KW-0067">ATP-binding</keyword>
<accession>A0A562LAZ3</accession>
<keyword evidence="16" id="KW-1185">Reference proteome</keyword>
<dbReference type="PANTHER" id="PTHR30153">
    <property type="entry name" value="REPLICATIVE DNA HELICASE DNAB"/>
    <property type="match status" value="1"/>
</dbReference>
<evidence type="ECO:0000256" key="3">
    <source>
        <dbReference type="ARBA" id="ARBA00022705"/>
    </source>
</evidence>
<name>A0A562LAZ3_9GAMM</name>
<dbReference type="GO" id="GO:0005524">
    <property type="term" value="F:ATP binding"/>
    <property type="evidence" value="ECO:0007669"/>
    <property type="project" value="UniProtKB-KW"/>
</dbReference>
<evidence type="ECO:0000256" key="5">
    <source>
        <dbReference type="ARBA" id="ARBA00022801"/>
    </source>
</evidence>
<dbReference type="RefSeq" id="WP_144898486.1">
    <property type="nucleotide sequence ID" value="NZ_VLKN01000002.1"/>
</dbReference>
<reference evidence="15 16" key="1">
    <citation type="journal article" date="2015" name="Stand. Genomic Sci.">
        <title>Genomic Encyclopedia of Bacterial and Archaeal Type Strains, Phase III: the genomes of soil and plant-associated and newly described type strains.</title>
        <authorList>
            <person name="Whitman W.B."/>
            <person name="Woyke T."/>
            <person name="Klenk H.P."/>
            <person name="Zhou Y."/>
            <person name="Lilburn T.G."/>
            <person name="Beck B.J."/>
            <person name="De Vos P."/>
            <person name="Vandamme P."/>
            <person name="Eisen J.A."/>
            <person name="Garrity G."/>
            <person name="Hugenholtz P."/>
            <person name="Kyrpides N.C."/>
        </authorList>
    </citation>
    <scope>NUCLEOTIDE SEQUENCE [LARGE SCALE GENOMIC DNA]</scope>
    <source>
        <strain evidence="15 16">CGMCC 1.10821</strain>
    </source>
</reference>
<feature type="domain" description="SF4 helicase" evidence="14">
    <location>
        <begin position="185"/>
        <end position="446"/>
    </location>
</feature>
<dbReference type="GO" id="GO:0006269">
    <property type="term" value="P:DNA replication, synthesis of primer"/>
    <property type="evidence" value="ECO:0007669"/>
    <property type="project" value="UniProtKB-KW"/>
</dbReference>
<protein>
    <recommendedName>
        <fullName evidence="11">DNA 5'-3' helicase</fullName>
        <ecNumber evidence="11">5.6.2.3</ecNumber>
    </recommendedName>
</protein>
<dbReference type="PROSITE" id="PS51199">
    <property type="entry name" value="SF4_HELICASE"/>
    <property type="match status" value="1"/>
</dbReference>
<dbReference type="SUPFAM" id="SSF52540">
    <property type="entry name" value="P-loop containing nucleoside triphosphate hydrolases"/>
    <property type="match status" value="1"/>
</dbReference>
<evidence type="ECO:0000313" key="16">
    <source>
        <dbReference type="Proteomes" id="UP000315167"/>
    </source>
</evidence>
<dbReference type="EC" id="5.6.2.3" evidence="11"/>
<dbReference type="InterPro" id="IPR007693">
    <property type="entry name" value="DNA_helicase_DnaB-like_N"/>
</dbReference>
<evidence type="ECO:0000256" key="4">
    <source>
        <dbReference type="ARBA" id="ARBA00022741"/>
    </source>
</evidence>
<feature type="compositionally biased region" description="Low complexity" evidence="13">
    <location>
        <begin position="462"/>
        <end position="475"/>
    </location>
</feature>
<evidence type="ECO:0000256" key="1">
    <source>
        <dbReference type="ARBA" id="ARBA00008428"/>
    </source>
</evidence>
<dbReference type="OrthoDB" id="9773982at2"/>
<organism evidence="15 16">
    <name type="scientific">Luteimonas cucumeris</name>
    <dbReference type="NCBI Taxonomy" id="985012"/>
    <lineage>
        <taxon>Bacteria</taxon>
        <taxon>Pseudomonadati</taxon>
        <taxon>Pseudomonadota</taxon>
        <taxon>Gammaproteobacteria</taxon>
        <taxon>Lysobacterales</taxon>
        <taxon>Lysobacteraceae</taxon>
        <taxon>Luteimonas</taxon>
    </lineage>
</organism>
<evidence type="ECO:0000313" key="15">
    <source>
        <dbReference type="EMBL" id="TWI04833.1"/>
    </source>
</evidence>
<evidence type="ECO:0000256" key="9">
    <source>
        <dbReference type="ARBA" id="ARBA00023235"/>
    </source>
</evidence>
<evidence type="ECO:0000259" key="14">
    <source>
        <dbReference type="PROSITE" id="PS51199"/>
    </source>
</evidence>
<dbReference type="GO" id="GO:0016787">
    <property type="term" value="F:hydrolase activity"/>
    <property type="evidence" value="ECO:0007669"/>
    <property type="project" value="UniProtKB-KW"/>
</dbReference>
<sequence length="481" mass="52848">MGDHGYSRIEQIRVPPQSVEAEQAVLGGLMLAPDAYWQVADMVNEADFYRRDHQLIWRAIAEAADSHPPRPYDAVTLGEWFESQGLAEQVAGGAYLVELASTTPSAANIRAYAEIVADKAKLRQLIEIGTGIVNNGFVPDGRDSAEIIADAQQAVGSLATSKGHRLKSVNDGLSEMVDGMQRRLNAGGTLGTSFGLSHMDDMTGGKQPGDLIIIAARPSMGKTTLALQGCLAAGRPLIFSFETMAEKLLARMTAHCGRLPLRWILFPQDAPDFAFERITEAARIVKSKLTASIYDGRRLTSSQLRAIAIREHAKSPVREIVIDHFGHMRRAGKGRADAEQGEDMKEFKALARELNVPVIVLMQLNRGVETRTDKRPMLSDLRECGAAEEDADIVAMLYRDVYYNPQGPLKEYAEILLRKNRDGEPGELWTKPCLPEMRFDECEAQSRPSGSVTSIEQARGVPSRSSARAQPSRISTTYGDR</sequence>
<dbReference type="InterPro" id="IPR036185">
    <property type="entry name" value="DNA_heli_DnaB-like_N_sf"/>
</dbReference>
<dbReference type="InterPro" id="IPR016136">
    <property type="entry name" value="DNA_helicase_N/primase_C"/>
</dbReference>
<dbReference type="PANTHER" id="PTHR30153:SF2">
    <property type="entry name" value="REPLICATIVE DNA HELICASE"/>
    <property type="match status" value="1"/>
</dbReference>
<dbReference type="GO" id="GO:0003677">
    <property type="term" value="F:DNA binding"/>
    <property type="evidence" value="ECO:0007669"/>
    <property type="project" value="UniProtKB-KW"/>
</dbReference>
<dbReference type="GO" id="GO:0043139">
    <property type="term" value="F:5'-3' DNA helicase activity"/>
    <property type="evidence" value="ECO:0007669"/>
    <property type="project" value="UniProtKB-EC"/>
</dbReference>
<gene>
    <name evidence="15" type="ORF">IP90_00971</name>
</gene>
<keyword evidence="4" id="KW-0547">Nucleotide-binding</keyword>
<keyword evidence="3" id="KW-0235">DNA replication</keyword>
<evidence type="ECO:0000256" key="2">
    <source>
        <dbReference type="ARBA" id="ARBA00022515"/>
    </source>
</evidence>
<dbReference type="EMBL" id="VLKN01000002">
    <property type="protein sequence ID" value="TWI04833.1"/>
    <property type="molecule type" value="Genomic_DNA"/>
</dbReference>
<dbReference type="InterPro" id="IPR007694">
    <property type="entry name" value="DNA_helicase_DnaB-like_C"/>
</dbReference>
<dbReference type="GO" id="GO:1990077">
    <property type="term" value="C:primosome complex"/>
    <property type="evidence" value="ECO:0007669"/>
    <property type="project" value="UniProtKB-KW"/>
</dbReference>
<dbReference type="Proteomes" id="UP000315167">
    <property type="component" value="Unassembled WGS sequence"/>
</dbReference>
<dbReference type="SUPFAM" id="SSF48024">
    <property type="entry name" value="N-terminal domain of DnaB helicase"/>
    <property type="match status" value="1"/>
</dbReference>
<keyword evidence="6 15" id="KW-0347">Helicase</keyword>
<feature type="region of interest" description="Disordered" evidence="13">
    <location>
        <begin position="442"/>
        <end position="481"/>
    </location>
</feature>
<dbReference type="FunFam" id="1.10.860.10:FF:000001">
    <property type="entry name" value="Replicative DNA helicase"/>
    <property type="match status" value="1"/>
</dbReference>
<evidence type="ECO:0000256" key="7">
    <source>
        <dbReference type="ARBA" id="ARBA00022840"/>
    </source>
</evidence>
<dbReference type="Gene3D" id="1.10.860.10">
    <property type="entry name" value="DNAb Helicase, Chain A"/>
    <property type="match status" value="1"/>
</dbReference>
<keyword evidence="8" id="KW-0238">DNA-binding</keyword>
<proteinExistence type="inferred from homology"/>
<evidence type="ECO:0000256" key="13">
    <source>
        <dbReference type="SAM" id="MobiDB-lite"/>
    </source>
</evidence>
<dbReference type="InterPro" id="IPR027417">
    <property type="entry name" value="P-loop_NTPase"/>
</dbReference>
<keyword evidence="9" id="KW-0413">Isomerase</keyword>
<feature type="compositionally biased region" description="Polar residues" evidence="13">
    <location>
        <begin position="446"/>
        <end position="456"/>
    </location>
</feature>
<comment type="function">
    <text evidence="10">The main replicative DNA helicase, it participates in initiation and elongation during chromosome replication. Travels ahead of the DNA replisome, separating dsDNA into templates for DNA synthesis. A processive ATP-dependent 5'-3' DNA helicase it has DNA-dependent ATPase activity.</text>
</comment>
<comment type="catalytic activity">
    <reaction evidence="12">
        <text>ATP + H2O = ADP + phosphate + H(+)</text>
        <dbReference type="Rhea" id="RHEA:13065"/>
        <dbReference type="ChEBI" id="CHEBI:15377"/>
        <dbReference type="ChEBI" id="CHEBI:15378"/>
        <dbReference type="ChEBI" id="CHEBI:30616"/>
        <dbReference type="ChEBI" id="CHEBI:43474"/>
        <dbReference type="ChEBI" id="CHEBI:456216"/>
        <dbReference type="EC" id="5.6.2.3"/>
    </reaction>
</comment>
<dbReference type="AlphaFoldDB" id="A0A562LAZ3"/>
<evidence type="ECO:0000256" key="10">
    <source>
        <dbReference type="ARBA" id="ARBA00044932"/>
    </source>
</evidence>
<dbReference type="Pfam" id="PF00772">
    <property type="entry name" value="DnaB"/>
    <property type="match status" value="1"/>
</dbReference>
<evidence type="ECO:0000256" key="6">
    <source>
        <dbReference type="ARBA" id="ARBA00022806"/>
    </source>
</evidence>
<evidence type="ECO:0000256" key="11">
    <source>
        <dbReference type="ARBA" id="ARBA00044969"/>
    </source>
</evidence>
<evidence type="ECO:0000256" key="8">
    <source>
        <dbReference type="ARBA" id="ARBA00023125"/>
    </source>
</evidence>
<keyword evidence="2" id="KW-0639">Primosome</keyword>
<keyword evidence="5" id="KW-0378">Hydrolase</keyword>
<evidence type="ECO:0000256" key="12">
    <source>
        <dbReference type="ARBA" id="ARBA00048954"/>
    </source>
</evidence>
<comment type="caution">
    <text evidence="15">The sequence shown here is derived from an EMBL/GenBank/DDBJ whole genome shotgun (WGS) entry which is preliminary data.</text>
</comment>
<dbReference type="Pfam" id="PF03796">
    <property type="entry name" value="DnaB_C"/>
    <property type="match status" value="1"/>
</dbReference>
<dbReference type="GO" id="GO:0005829">
    <property type="term" value="C:cytosol"/>
    <property type="evidence" value="ECO:0007669"/>
    <property type="project" value="TreeGrafter"/>
</dbReference>
<dbReference type="Gene3D" id="3.40.50.300">
    <property type="entry name" value="P-loop containing nucleotide triphosphate hydrolases"/>
    <property type="match status" value="1"/>
</dbReference>
<comment type="similarity">
    <text evidence="1">Belongs to the helicase family. DnaB subfamily.</text>
</comment>